<accession>F9WSX9</accession>
<feature type="region of interest" description="Disordered" evidence="1">
    <location>
        <begin position="117"/>
        <end position="140"/>
    </location>
</feature>
<feature type="compositionally biased region" description="Basic and acidic residues" evidence="1">
    <location>
        <begin position="202"/>
        <end position="234"/>
    </location>
</feature>
<dbReference type="Proteomes" id="UP000009027">
    <property type="component" value="Unassembled WGS sequence"/>
</dbReference>
<feature type="compositionally biased region" description="Basic residues" evidence="1">
    <location>
        <begin position="335"/>
        <end position="346"/>
    </location>
</feature>
<dbReference type="VEuPathDB" id="TriTrypDB:TvY486_0035300"/>
<gene>
    <name evidence="2" type="ORF">TvY486_0035300</name>
</gene>
<reference evidence="2 3" key="1">
    <citation type="journal article" date="2012" name="Proc. Natl. Acad. Sci. U.S.A.">
        <title>Antigenic diversity is generated by distinct evolutionary mechanisms in African trypanosome species.</title>
        <authorList>
            <person name="Jackson A.P."/>
            <person name="Berry A."/>
            <person name="Aslett M."/>
            <person name="Allison H.C."/>
            <person name="Burton P."/>
            <person name="Vavrova-Anderson J."/>
            <person name="Brown R."/>
            <person name="Browne H."/>
            <person name="Corton N."/>
            <person name="Hauser H."/>
            <person name="Gamble J."/>
            <person name="Gilderthorp R."/>
            <person name="Marcello L."/>
            <person name="McQuillan J."/>
            <person name="Otto T.D."/>
            <person name="Quail M.A."/>
            <person name="Sanders M.J."/>
            <person name="van Tonder A."/>
            <person name="Ginger M.L."/>
            <person name="Field M.C."/>
            <person name="Barry J.D."/>
            <person name="Hertz-Fowler C."/>
            <person name="Berriman M."/>
        </authorList>
    </citation>
    <scope>NUCLEOTIDE SEQUENCE</scope>
    <source>
        <strain evidence="2 3">Y486</strain>
    </source>
</reference>
<dbReference type="AlphaFoldDB" id="F9WSX9"/>
<feature type="region of interest" description="Disordered" evidence="1">
    <location>
        <begin position="158"/>
        <end position="411"/>
    </location>
</feature>
<name>F9WSX9_TRYVY</name>
<feature type="compositionally biased region" description="Basic residues" evidence="1">
    <location>
        <begin position="236"/>
        <end position="245"/>
    </location>
</feature>
<evidence type="ECO:0000313" key="2">
    <source>
        <dbReference type="EMBL" id="CCD20668.1"/>
    </source>
</evidence>
<organism evidence="2 3">
    <name type="scientific">Trypanosoma vivax (strain Y486)</name>
    <dbReference type="NCBI Taxonomy" id="1055687"/>
    <lineage>
        <taxon>Eukaryota</taxon>
        <taxon>Discoba</taxon>
        <taxon>Euglenozoa</taxon>
        <taxon>Kinetoplastea</taxon>
        <taxon>Metakinetoplastina</taxon>
        <taxon>Trypanosomatida</taxon>
        <taxon>Trypanosomatidae</taxon>
        <taxon>Trypanosoma</taxon>
        <taxon>Duttonella</taxon>
    </lineage>
</organism>
<evidence type="ECO:0000313" key="3">
    <source>
        <dbReference type="Proteomes" id="UP000009027"/>
    </source>
</evidence>
<feature type="compositionally biased region" description="Basic residues" evidence="1">
    <location>
        <begin position="257"/>
        <end position="267"/>
    </location>
</feature>
<keyword evidence="3" id="KW-1185">Reference proteome</keyword>
<evidence type="ECO:0000256" key="1">
    <source>
        <dbReference type="SAM" id="MobiDB-lite"/>
    </source>
</evidence>
<sequence>MPLGRGGAMRSASVLRPVRLSGRVARASGFPVLHAPTAVFPSEFMSGTPRTVHFSLLGGCGREAEQRLPCDEATFLAQRLGGHPPLLTCQDFRAPAPCSHNACPSATVAPSAATLLAGGARSRQRRTADCEGRAPTRARRRMPPLRNSYAVCVAERRAAHGRTGRAPRVVGEPADGQLGPDTSAGAAHRAHRVCSRRALAQNERRGGARGGDESTRGRRERAGEKLAEARDGARGGKGRGRKGNARGRVDSTVGSHNWRRAPCRMRRQGTERGAGGANLRPVRGYENSGAQRARSKLGPAEPDTPRGRGGGKAQDCVSGAHGEHQRGAVAGALHGRARRRGTHRGFGRGNRDTRRELGTDHRQLQPKVGRHGAPERPHRRHIDHGRLWNRTGVHHRKRRRASDFLRPRDRG</sequence>
<feature type="non-terminal residue" evidence="2">
    <location>
        <position position="411"/>
    </location>
</feature>
<protein>
    <submittedName>
        <fullName evidence="2">Uncharacterized protein</fullName>
    </submittedName>
</protein>
<dbReference type="EMBL" id="CAEX01006075">
    <property type="protein sequence ID" value="CCD20668.1"/>
    <property type="molecule type" value="Genomic_DNA"/>
</dbReference>
<feature type="compositionally biased region" description="Basic and acidic residues" evidence="1">
    <location>
        <begin position="401"/>
        <end position="411"/>
    </location>
</feature>
<proteinExistence type="predicted"/>
<feature type="compositionally biased region" description="Basic and acidic residues" evidence="1">
    <location>
        <begin position="349"/>
        <end position="363"/>
    </location>
</feature>